<dbReference type="Gene3D" id="1.20.1600.10">
    <property type="entry name" value="Outer membrane efflux proteins (OEP)"/>
    <property type="match status" value="1"/>
</dbReference>
<organism evidence="1 2">
    <name type="scientific">Streptomyces brasiliscabiei</name>
    <dbReference type="NCBI Taxonomy" id="2736302"/>
    <lineage>
        <taxon>Bacteria</taxon>
        <taxon>Bacillati</taxon>
        <taxon>Actinomycetota</taxon>
        <taxon>Actinomycetes</taxon>
        <taxon>Kitasatosporales</taxon>
        <taxon>Streptomycetaceae</taxon>
        <taxon>Streptomyces</taxon>
    </lineage>
</organism>
<dbReference type="SUPFAM" id="SSF56954">
    <property type="entry name" value="Outer membrane efflux proteins (OEP)"/>
    <property type="match status" value="1"/>
</dbReference>
<accession>A0ABU8GXJ1</accession>
<gene>
    <name evidence="1" type="ORF">WB403_48940</name>
</gene>
<keyword evidence="2" id="KW-1185">Reference proteome</keyword>
<evidence type="ECO:0000313" key="1">
    <source>
        <dbReference type="EMBL" id="MEI5617035.1"/>
    </source>
</evidence>
<dbReference type="RefSeq" id="WP_336558958.1">
    <property type="nucleotide sequence ID" value="NZ_JBBAYM010000124.1"/>
</dbReference>
<protein>
    <submittedName>
        <fullName evidence="1">TolC family protein</fullName>
    </submittedName>
</protein>
<proteinExistence type="predicted"/>
<feature type="non-terminal residue" evidence="1">
    <location>
        <position position="127"/>
    </location>
</feature>
<feature type="non-terminal residue" evidence="1">
    <location>
        <position position="1"/>
    </location>
</feature>
<dbReference type="EMBL" id="JBBAYM010000124">
    <property type="protein sequence ID" value="MEI5617035.1"/>
    <property type="molecule type" value="Genomic_DNA"/>
</dbReference>
<name>A0ABU8GXJ1_9ACTN</name>
<evidence type="ECO:0000313" key="2">
    <source>
        <dbReference type="Proteomes" id="UP001365781"/>
    </source>
</evidence>
<sequence length="127" mass="14092">VLVKEGVKDGNGNPIQMPNNFGFVNAQFGTKYNASAGVSLQQLLFDGQVFVGLQARKASIDFQTKGAEVTEETIKTNIYKIYYQLVVSRTTLIILDANIDRLSKLEQDAKILYKNGFAEKIDIDKVS</sequence>
<comment type="caution">
    <text evidence="1">The sequence shown here is derived from an EMBL/GenBank/DDBJ whole genome shotgun (WGS) entry which is preliminary data.</text>
</comment>
<reference evidence="1 2" key="1">
    <citation type="submission" date="2024-03" db="EMBL/GenBank/DDBJ databases">
        <title>First Report of Pectobacterium brasiliscabiei causing potato scab in china.</title>
        <authorList>
            <person name="Handique U."/>
        </authorList>
    </citation>
    <scope>NUCLEOTIDE SEQUENCE [LARGE SCALE GENOMIC DNA]</scope>
    <source>
        <strain evidence="1 2">ZRIMU1503</strain>
    </source>
</reference>
<dbReference type="Proteomes" id="UP001365781">
    <property type="component" value="Unassembled WGS sequence"/>
</dbReference>